<keyword evidence="2" id="KW-1185">Reference proteome</keyword>
<dbReference type="Gene3D" id="3.30.40.10">
    <property type="entry name" value="Zinc/RING finger domain, C3HC4 (zinc finger)"/>
    <property type="match status" value="1"/>
</dbReference>
<evidence type="ECO:0000313" key="1">
    <source>
        <dbReference type="EMBL" id="PLN75968.1"/>
    </source>
</evidence>
<dbReference type="EMBL" id="KZ559631">
    <property type="protein sequence ID" value="PLN75968.1"/>
    <property type="molecule type" value="Genomic_DNA"/>
</dbReference>
<dbReference type="OrthoDB" id="1928087at2759"/>
<protein>
    <recommendedName>
        <fullName evidence="3">F-box domain-containing protein</fullName>
    </recommendedName>
</protein>
<dbReference type="AlphaFoldDB" id="A0A2J5HGA7"/>
<evidence type="ECO:0008006" key="3">
    <source>
        <dbReference type="Google" id="ProtNLM"/>
    </source>
</evidence>
<dbReference type="CDD" id="cd15489">
    <property type="entry name" value="PHD_SF"/>
    <property type="match status" value="1"/>
</dbReference>
<organism evidence="1 2">
    <name type="scientific">Aspergillus taichungensis</name>
    <dbReference type="NCBI Taxonomy" id="482145"/>
    <lineage>
        <taxon>Eukaryota</taxon>
        <taxon>Fungi</taxon>
        <taxon>Dikarya</taxon>
        <taxon>Ascomycota</taxon>
        <taxon>Pezizomycotina</taxon>
        <taxon>Eurotiomycetes</taxon>
        <taxon>Eurotiomycetidae</taxon>
        <taxon>Eurotiales</taxon>
        <taxon>Aspergillaceae</taxon>
        <taxon>Aspergillus</taxon>
        <taxon>Aspergillus subgen. Circumdati</taxon>
    </lineage>
</organism>
<reference evidence="2" key="1">
    <citation type="submission" date="2017-12" db="EMBL/GenBank/DDBJ databases">
        <authorList>
            <consortium name="DOE Joint Genome Institute"/>
            <person name="Mondo S.J."/>
            <person name="Kjaerbolling I."/>
            <person name="Vesth T.C."/>
            <person name="Frisvad J.C."/>
            <person name="Nybo J.L."/>
            <person name="Theobald S."/>
            <person name="Kuo A."/>
            <person name="Bowyer P."/>
            <person name="Matsuda Y."/>
            <person name="Lyhne E.K."/>
            <person name="Kogle M.E."/>
            <person name="Clum A."/>
            <person name="Lipzen A."/>
            <person name="Salamov A."/>
            <person name="Ngan C.Y."/>
            <person name="Daum C."/>
            <person name="Chiniquy J."/>
            <person name="Barry K."/>
            <person name="LaButti K."/>
            <person name="Haridas S."/>
            <person name="Simmons B.A."/>
            <person name="Magnuson J.K."/>
            <person name="Mortensen U.H."/>
            <person name="Larsen T.O."/>
            <person name="Grigoriev I.V."/>
            <person name="Baker S.E."/>
            <person name="Andersen M.R."/>
            <person name="Nordberg H.P."/>
            <person name="Cantor M.N."/>
            <person name="Hua S.X."/>
        </authorList>
    </citation>
    <scope>NUCLEOTIDE SEQUENCE [LARGE SCALE GENOMIC DNA]</scope>
    <source>
        <strain evidence="2">IBT 19404</strain>
    </source>
</reference>
<dbReference type="SUPFAM" id="SSF57903">
    <property type="entry name" value="FYVE/PHD zinc finger"/>
    <property type="match status" value="1"/>
</dbReference>
<dbReference type="InterPro" id="IPR013083">
    <property type="entry name" value="Znf_RING/FYVE/PHD"/>
</dbReference>
<gene>
    <name evidence="1" type="ORF">BDW42DRAFT_199161</name>
</gene>
<dbReference type="Proteomes" id="UP000235023">
    <property type="component" value="Unassembled WGS sequence"/>
</dbReference>
<sequence>MGCRGLWNLHLNGKWYRFYHPRGRISPPDDGLTLRTIKYLCDKPDNLEGWEPVPFPSPIHSNLDYIYTVDLDAGTFTISSWGELDRSLTPSETRMDLANIHGASDIDYHRVRNAQYMFGEYICNSNKAQAKQYETFEMDFGIPTPLNELQERFFTDFVFIWRFYVDDPSTWRYDSPVFRVLCIAFLRLAAWDFEVSFDSNVELPISFASIPLWSYPDVDVYWFHGYLVVLQDDVESKVMIKGAVSKAVSYLGDSWPRHDSVRLIVISPRRVTFVDLSREQPDVRPGFRALARVLTSNCWKKPHAHREKWPVNLPPEIIRMILHELEPRDAIAFSQASFRVEQCYYVSESQFKDIDVRSFKSTIPCCGKRTGLETHGLCCSTCHSWQHLECVGLKNHPSGNQYVCTGCQETASMALDPGGINKFSSRKIREGCQVRVGGFVKVLQLRLSKPSYLRPELQFLGNLVSVAPSLIHYTILFNHVFSGLAYGFKDGS</sequence>
<name>A0A2J5HGA7_9EURO</name>
<evidence type="ECO:0000313" key="2">
    <source>
        <dbReference type="Proteomes" id="UP000235023"/>
    </source>
</evidence>
<proteinExistence type="predicted"/>
<dbReference type="InterPro" id="IPR011011">
    <property type="entry name" value="Znf_FYVE_PHD"/>
</dbReference>
<accession>A0A2J5HGA7</accession>